<dbReference type="AlphaFoldDB" id="A0AA35Y3Z4"/>
<dbReference type="Pfam" id="PF12098">
    <property type="entry name" value="DUF3574"/>
    <property type="match status" value="1"/>
</dbReference>
<reference evidence="2" key="1">
    <citation type="submission" date="2023-03" db="EMBL/GenBank/DDBJ databases">
        <authorList>
            <person name="Cleenwerck I."/>
        </authorList>
    </citation>
    <scope>NUCLEOTIDE SEQUENCE</scope>
    <source>
        <strain evidence="2">LMG 32879</strain>
    </source>
</reference>
<dbReference type="EMBL" id="CATKSH010000007">
    <property type="protein sequence ID" value="CAI9120663.1"/>
    <property type="molecule type" value="Genomic_DNA"/>
</dbReference>
<comment type="caution">
    <text evidence="2">The sequence shown here is derived from an EMBL/GenBank/DDBJ whole genome shotgun (WGS) entry which is preliminary data.</text>
</comment>
<gene>
    <name evidence="2" type="ORF">LMG32879_001501</name>
</gene>
<feature type="chain" id="PRO_5041275462" evidence="1">
    <location>
        <begin position="23"/>
        <end position="147"/>
    </location>
</feature>
<sequence>MRTRLSAPTWSGLIGAMSIMLAGCTPTPDEPHALCMQTQAKPDLQIRLMFGLMRDDGRRISDAEWQHYSDEVLSVALPDGFSVIPADGTWKDPRTGQTDREPSRIVWAAIRPSPTLAARLDAARAVYRTRFSQHSVGLIISSGCESF</sequence>
<evidence type="ECO:0000313" key="3">
    <source>
        <dbReference type="Proteomes" id="UP001176960"/>
    </source>
</evidence>
<proteinExistence type="predicted"/>
<accession>A0AA35Y3Z4</accession>
<organism evidence="2 3">
    <name type="scientific">Brytella acorum</name>
    <dbReference type="NCBI Taxonomy" id="2959299"/>
    <lineage>
        <taxon>Bacteria</taxon>
        <taxon>Pseudomonadati</taxon>
        <taxon>Pseudomonadota</taxon>
        <taxon>Alphaproteobacteria</taxon>
        <taxon>Acetobacterales</taxon>
        <taxon>Acetobacteraceae</taxon>
        <taxon>Brytella</taxon>
    </lineage>
</organism>
<dbReference type="InterPro" id="IPR021957">
    <property type="entry name" value="DUF3574"/>
</dbReference>
<protein>
    <submittedName>
        <fullName evidence="2">DUF3574 domain-containing protein</fullName>
    </submittedName>
</protein>
<dbReference type="PROSITE" id="PS51257">
    <property type="entry name" value="PROKAR_LIPOPROTEIN"/>
    <property type="match status" value="1"/>
</dbReference>
<feature type="signal peptide" evidence="1">
    <location>
        <begin position="1"/>
        <end position="22"/>
    </location>
</feature>
<keyword evidence="3" id="KW-1185">Reference proteome</keyword>
<dbReference type="Proteomes" id="UP001176960">
    <property type="component" value="Unassembled WGS sequence"/>
</dbReference>
<keyword evidence="1" id="KW-0732">Signal</keyword>
<evidence type="ECO:0000313" key="2">
    <source>
        <dbReference type="EMBL" id="CAI9120663.1"/>
    </source>
</evidence>
<evidence type="ECO:0000256" key="1">
    <source>
        <dbReference type="SAM" id="SignalP"/>
    </source>
</evidence>
<dbReference type="RefSeq" id="WP_289841339.1">
    <property type="nucleotide sequence ID" value="NZ_CATKSH010000007.1"/>
</dbReference>
<name>A0AA35Y3Z4_9PROT</name>